<evidence type="ECO:0000313" key="1">
    <source>
        <dbReference type="EMBL" id="ANS67282.1"/>
    </source>
</evidence>
<gene>
    <name evidence="1" type="ORF">SLINC_5058</name>
</gene>
<proteinExistence type="predicted"/>
<protein>
    <recommendedName>
        <fullName evidence="3">30S ribosomal protein S8</fullName>
    </recommendedName>
</protein>
<accession>A0A1B1MFX3</accession>
<organism evidence="1 2">
    <name type="scientific">Streptomyces lincolnensis</name>
    <dbReference type="NCBI Taxonomy" id="1915"/>
    <lineage>
        <taxon>Bacteria</taxon>
        <taxon>Bacillati</taxon>
        <taxon>Actinomycetota</taxon>
        <taxon>Actinomycetes</taxon>
        <taxon>Kitasatosporales</taxon>
        <taxon>Streptomycetaceae</taxon>
        <taxon>Streptomyces</taxon>
    </lineage>
</organism>
<keyword evidence="2" id="KW-1185">Reference proteome</keyword>
<evidence type="ECO:0008006" key="3">
    <source>
        <dbReference type="Google" id="ProtNLM"/>
    </source>
</evidence>
<dbReference type="AlphaFoldDB" id="A0A1B1MFX3"/>
<dbReference type="EMBL" id="CP016438">
    <property type="protein sequence ID" value="ANS67282.1"/>
    <property type="molecule type" value="Genomic_DNA"/>
</dbReference>
<evidence type="ECO:0000313" key="2">
    <source>
        <dbReference type="Proteomes" id="UP000092598"/>
    </source>
</evidence>
<dbReference type="KEGG" id="sls:SLINC_5058"/>
<name>A0A1B1MFX3_STRLN</name>
<reference evidence="1 2" key="1">
    <citation type="submission" date="2016-07" db="EMBL/GenBank/DDBJ databases">
        <title>Enhancement of antibiotic productionsby engineered nitrateutilization in actinobacteria.</title>
        <authorList>
            <person name="Meng S.C."/>
        </authorList>
    </citation>
    <scope>NUCLEOTIDE SEQUENCE [LARGE SCALE GENOMIC DNA]</scope>
    <source>
        <strain evidence="1 2">NRRL 2936</strain>
    </source>
</reference>
<sequence length="79" mass="9002">MRLDLRCRHRHGVVVRRVRIPQTRQHVCDRISHGHELAFGLSRRGFQVPIPLLDPRRGGCGAVDLRRSKSYGRPGAQPS</sequence>
<dbReference type="STRING" id="1915.SLINC_5058"/>
<dbReference type="Proteomes" id="UP000092598">
    <property type="component" value="Chromosome"/>
</dbReference>